<gene>
    <name evidence="3" type="ORF">AXF42_Ash011139</name>
</gene>
<proteinExistence type="predicted"/>
<protein>
    <submittedName>
        <fullName evidence="3">Uncharacterized protein</fullName>
    </submittedName>
</protein>
<dbReference type="EMBL" id="KZ451974">
    <property type="protein sequence ID" value="PKA56210.1"/>
    <property type="molecule type" value="Genomic_DNA"/>
</dbReference>
<dbReference type="Proteomes" id="UP000236161">
    <property type="component" value="Unassembled WGS sequence"/>
</dbReference>
<evidence type="ECO:0000256" key="1">
    <source>
        <dbReference type="SAM" id="Coils"/>
    </source>
</evidence>
<sequence>MAERRWKVASGLSKKRVGAPVTDAPPEKKMPEAGVSLEVRAPTARVAGALVQTLESLQGTGSAEAAAVVVVSESPVKPPSKAKELREVVLIGETASGEKLAPGKIMLKDEEFGRFLPGVGVSDEGEGKSSLFVGRPIPLRAPIHASAVALVSEKSRGLSGKRLVSIRGESLLTASETGGLEADKVREERGEALPAVPSTSLSIEGVWSVLGDRLSEIRRAEEKILGNTSEALEVVKILKGKEEVEACCLREVRELEGALSQATERSLADQRGQLGKMYQIEDMLASLAQANAEWANKSEVARGEFNRNLTDVNQAHSAHVKDLQERLKDLDDDREALREERRGLREELTKAREALSGAKEVASEARRREELSKSEVHSLRALVENSSGWRGRCMEDLEEAVKRAVKIVSASPVGRHTQHQAAFDALLQTLVDECRYLELEKYQATHPVSFPSVS</sequence>
<dbReference type="AlphaFoldDB" id="A0A2I0AKX9"/>
<evidence type="ECO:0000313" key="4">
    <source>
        <dbReference type="Proteomes" id="UP000236161"/>
    </source>
</evidence>
<evidence type="ECO:0000256" key="2">
    <source>
        <dbReference type="SAM" id="MobiDB-lite"/>
    </source>
</evidence>
<evidence type="ECO:0000313" key="3">
    <source>
        <dbReference type="EMBL" id="PKA56210.1"/>
    </source>
</evidence>
<accession>A0A2I0AKX9</accession>
<keyword evidence="1" id="KW-0175">Coiled coil</keyword>
<organism evidence="3 4">
    <name type="scientific">Apostasia shenzhenica</name>
    <dbReference type="NCBI Taxonomy" id="1088818"/>
    <lineage>
        <taxon>Eukaryota</taxon>
        <taxon>Viridiplantae</taxon>
        <taxon>Streptophyta</taxon>
        <taxon>Embryophyta</taxon>
        <taxon>Tracheophyta</taxon>
        <taxon>Spermatophyta</taxon>
        <taxon>Magnoliopsida</taxon>
        <taxon>Liliopsida</taxon>
        <taxon>Asparagales</taxon>
        <taxon>Orchidaceae</taxon>
        <taxon>Apostasioideae</taxon>
        <taxon>Apostasia</taxon>
    </lineage>
</organism>
<name>A0A2I0AKX9_9ASPA</name>
<reference evidence="3 4" key="1">
    <citation type="journal article" date="2017" name="Nature">
        <title>The Apostasia genome and the evolution of orchids.</title>
        <authorList>
            <person name="Zhang G.Q."/>
            <person name="Liu K.W."/>
            <person name="Li Z."/>
            <person name="Lohaus R."/>
            <person name="Hsiao Y.Y."/>
            <person name="Niu S.C."/>
            <person name="Wang J.Y."/>
            <person name="Lin Y.C."/>
            <person name="Xu Q."/>
            <person name="Chen L.J."/>
            <person name="Yoshida K."/>
            <person name="Fujiwara S."/>
            <person name="Wang Z.W."/>
            <person name="Zhang Y.Q."/>
            <person name="Mitsuda N."/>
            <person name="Wang M."/>
            <person name="Liu G.H."/>
            <person name="Pecoraro L."/>
            <person name="Huang H.X."/>
            <person name="Xiao X.J."/>
            <person name="Lin M."/>
            <person name="Wu X.Y."/>
            <person name="Wu W.L."/>
            <person name="Chen Y.Y."/>
            <person name="Chang S.B."/>
            <person name="Sakamoto S."/>
            <person name="Ohme-Takagi M."/>
            <person name="Yagi M."/>
            <person name="Zeng S.J."/>
            <person name="Shen C.Y."/>
            <person name="Yeh C.M."/>
            <person name="Luo Y.B."/>
            <person name="Tsai W.C."/>
            <person name="Van de Peer Y."/>
            <person name="Liu Z.J."/>
        </authorList>
    </citation>
    <scope>NUCLEOTIDE SEQUENCE [LARGE SCALE GENOMIC DNA]</scope>
    <source>
        <strain evidence="4">cv. Shenzhen</strain>
        <tissue evidence="3">Stem</tissue>
    </source>
</reference>
<feature type="coiled-coil region" evidence="1">
    <location>
        <begin position="313"/>
        <end position="368"/>
    </location>
</feature>
<keyword evidence="4" id="KW-1185">Reference proteome</keyword>
<feature type="region of interest" description="Disordered" evidence="2">
    <location>
        <begin position="1"/>
        <end position="34"/>
    </location>
</feature>